<dbReference type="EMBL" id="LSRX01000480">
    <property type="protein sequence ID" value="OLP96097.1"/>
    <property type="molecule type" value="Genomic_DNA"/>
</dbReference>
<dbReference type="InterPro" id="IPR003323">
    <property type="entry name" value="OTU_dom"/>
</dbReference>
<keyword evidence="6" id="KW-1185">Reference proteome</keyword>
<evidence type="ECO:0000256" key="2">
    <source>
        <dbReference type="SAM" id="MobiDB-lite"/>
    </source>
</evidence>
<proteinExistence type="predicted"/>
<keyword evidence="1" id="KW-0175">Coiled coil</keyword>
<feature type="transmembrane region" description="Helical" evidence="3">
    <location>
        <begin position="973"/>
        <end position="996"/>
    </location>
</feature>
<keyword evidence="3" id="KW-1133">Transmembrane helix</keyword>
<comment type="caution">
    <text evidence="5">The sequence shown here is derived from an EMBL/GenBank/DDBJ whole genome shotgun (WGS) entry which is preliminary data.</text>
</comment>
<dbReference type="InterPro" id="IPR038765">
    <property type="entry name" value="Papain-like_cys_pep_sf"/>
</dbReference>
<evidence type="ECO:0000256" key="1">
    <source>
        <dbReference type="SAM" id="Coils"/>
    </source>
</evidence>
<keyword evidence="3" id="KW-0812">Transmembrane</keyword>
<organism evidence="5 6">
    <name type="scientific">Symbiodinium microadriaticum</name>
    <name type="common">Dinoflagellate</name>
    <name type="synonym">Zooxanthella microadriatica</name>
    <dbReference type="NCBI Taxonomy" id="2951"/>
    <lineage>
        <taxon>Eukaryota</taxon>
        <taxon>Sar</taxon>
        <taxon>Alveolata</taxon>
        <taxon>Dinophyceae</taxon>
        <taxon>Suessiales</taxon>
        <taxon>Symbiodiniaceae</taxon>
        <taxon>Symbiodinium</taxon>
    </lineage>
</organism>
<protein>
    <recommendedName>
        <fullName evidence="4">OTU domain-containing protein</fullName>
    </recommendedName>
</protein>
<dbReference type="CDD" id="cd22744">
    <property type="entry name" value="OTU"/>
    <property type="match status" value="1"/>
</dbReference>
<dbReference type="Proteomes" id="UP000186817">
    <property type="component" value="Unassembled WGS sequence"/>
</dbReference>
<name>A0A1Q9DLN6_SYMMI</name>
<evidence type="ECO:0000256" key="3">
    <source>
        <dbReference type="SAM" id="Phobius"/>
    </source>
</evidence>
<feature type="domain" description="OTU" evidence="4">
    <location>
        <begin position="531"/>
        <end position="664"/>
    </location>
</feature>
<dbReference type="AlphaFoldDB" id="A0A1Q9DLN6"/>
<accession>A0A1Q9DLN6</accession>
<dbReference type="OrthoDB" id="10689733at2759"/>
<feature type="transmembrane region" description="Helical" evidence="3">
    <location>
        <begin position="1008"/>
        <end position="1026"/>
    </location>
</feature>
<dbReference type="SUPFAM" id="SSF54001">
    <property type="entry name" value="Cysteine proteinases"/>
    <property type="match status" value="1"/>
</dbReference>
<feature type="transmembrane region" description="Helical" evidence="3">
    <location>
        <begin position="1032"/>
        <end position="1053"/>
    </location>
</feature>
<feature type="compositionally biased region" description="Basic and acidic residues" evidence="2">
    <location>
        <begin position="711"/>
        <end position="725"/>
    </location>
</feature>
<evidence type="ECO:0000313" key="6">
    <source>
        <dbReference type="Proteomes" id="UP000186817"/>
    </source>
</evidence>
<dbReference type="PROSITE" id="PS50802">
    <property type="entry name" value="OTU"/>
    <property type="match status" value="1"/>
</dbReference>
<evidence type="ECO:0000259" key="4">
    <source>
        <dbReference type="PROSITE" id="PS50802"/>
    </source>
</evidence>
<dbReference type="Gene3D" id="3.90.70.80">
    <property type="match status" value="1"/>
</dbReference>
<reference evidence="5 6" key="1">
    <citation type="submission" date="2016-02" db="EMBL/GenBank/DDBJ databases">
        <title>Genome analysis of coral dinoflagellate symbionts highlights evolutionary adaptations to a symbiotic lifestyle.</title>
        <authorList>
            <person name="Aranda M."/>
            <person name="Li Y."/>
            <person name="Liew Y.J."/>
            <person name="Baumgarten S."/>
            <person name="Simakov O."/>
            <person name="Wilson M."/>
            <person name="Piel J."/>
            <person name="Ashoor H."/>
            <person name="Bougouffa S."/>
            <person name="Bajic V.B."/>
            <person name="Ryu T."/>
            <person name="Ravasi T."/>
            <person name="Bayer T."/>
            <person name="Micklem G."/>
            <person name="Kim H."/>
            <person name="Bhak J."/>
            <person name="Lajeunesse T.C."/>
            <person name="Voolstra C.R."/>
        </authorList>
    </citation>
    <scope>NUCLEOTIDE SEQUENCE [LARGE SCALE GENOMIC DNA]</scope>
    <source>
        <strain evidence="5 6">CCMP2467</strain>
    </source>
</reference>
<evidence type="ECO:0000313" key="5">
    <source>
        <dbReference type="EMBL" id="OLP96097.1"/>
    </source>
</evidence>
<feature type="compositionally biased region" description="Basic and acidic residues" evidence="2">
    <location>
        <begin position="695"/>
        <end position="704"/>
    </location>
</feature>
<gene>
    <name evidence="5" type="ORF">AK812_SmicGene21712</name>
</gene>
<feature type="region of interest" description="Disordered" evidence="2">
    <location>
        <begin position="695"/>
        <end position="733"/>
    </location>
</feature>
<sequence length="1136" mass="123335">MYEQRLKTAFQKQRAQFHRDHAKLEQDIQEAEVMQEQARATLCQVAIGMRREEAGPPEKMVDPALPSTDKIFGEWEKEEDNGDDGILRRALASSAGLQTPVRATRVAPRTPAATMPKKTVDAEQGCVLPQDPYLMAGASPAPAPCYAAGPSPAATAPNIAVPSPGQTPKHPGQRDLELARVPTTTAPPRAGIKEATKDASKTKMAQQKAITERLEAKRQGLKAATPFGLGAVPGGPGDPTGHVATEPPPQGIPAGLYGCIRARCCFLVPAYRLHSVISYGKGDTMLIKAEGSDQSLRQGAVSVWATPSLWGEAVDILIRAALLLPEPLPGAAPPYLAEAPGNTADLVSDFDRRASLLRQEQLCAISRALENHDDIPVPPIDDNTAALLNSHEVEGVGFVRSPGHQSEVVYFTIRIPLPLYELVTGIRDATTALKLRFTHIPLPVFPQLGPDYASVVIAPKWLPSAGMQVVVYDFRGLGGPVSSAFSWEKIAYGDCLREARRHQSTGCCVYAFGMQPLSSDASLLAALSSSWCLVDLGGNGDCGYRALANAFHVQSSGGQNLTAEAAQADASWLRTQVVLHVQKHAERFGDFLAKDVDIAPEDKSSSASIQEWLQKAGEQGTWIDGVALQAISEKRTTPLVVFNLDSVTKVLSPLCSAFTQGWPSQAALRRWHGLAPVVVLRPTELLLQSDEASDCPRLHDEGPTTKRRRTKKEEALATQAKKTEAGKTQAGKRRRVSQEGLRVAICGTLAHCKGISMLFLTEQMSLRWALGAVHASSWPIWSCSFSEGAALSFGDFFLLGDVGPVVGRKAVRRFSVPHIGLLLCDEAMTALATGLAQHKHRQWLLGTDFNASPFQGTFASFMQSIGGQVLACGGHVNSVEPIDSLWGSQGKGPSPGSSAFARLASPENIDPATIAEDVDRVWQQWSASAETALRAGGGLLQEMLVKRARARLEERTEEGKPQNSVSGCFVGQLLVHVIIIIIIIIIIVIITINTITIFTSVIIKIIRIIRITSISINMNVVVFTITMLNINIIMIMIMIIIIIIIIIIIFSSISHHHHHHQHHDRDYGLKLWIAEGLKDRAKWFVEVEDRDCNVEFVVSLKLTRNSRFTATFVAMVSDSFQLVWKDSGCADFTSDE</sequence>
<keyword evidence="3" id="KW-0472">Membrane</keyword>
<feature type="coiled-coil region" evidence="1">
    <location>
        <begin position="14"/>
        <end position="41"/>
    </location>
</feature>